<gene>
    <name evidence="3" type="ORF">LZZ85_27530</name>
</gene>
<protein>
    <submittedName>
        <fullName evidence="3">WcaI family glycosyltransferase</fullName>
    </submittedName>
</protein>
<dbReference type="PANTHER" id="PTHR45947:SF3">
    <property type="entry name" value="SULFOQUINOVOSYL TRANSFERASE SQD2"/>
    <property type="match status" value="1"/>
</dbReference>
<dbReference type="EMBL" id="JAKLTR010000032">
    <property type="protein sequence ID" value="MCG2618085.1"/>
    <property type="molecule type" value="Genomic_DNA"/>
</dbReference>
<proteinExistence type="predicted"/>
<keyword evidence="4" id="KW-1185">Reference proteome</keyword>
<comment type="caution">
    <text evidence="3">The sequence shown here is derived from an EMBL/GenBank/DDBJ whole genome shotgun (WGS) entry which is preliminary data.</text>
</comment>
<dbReference type="InterPro" id="IPR050194">
    <property type="entry name" value="Glycosyltransferase_grp1"/>
</dbReference>
<dbReference type="Pfam" id="PF13579">
    <property type="entry name" value="Glyco_trans_4_4"/>
    <property type="match status" value="1"/>
</dbReference>
<feature type="domain" description="Glycosyl transferase family 1" evidence="1">
    <location>
        <begin position="220"/>
        <end position="386"/>
    </location>
</feature>
<feature type="domain" description="Glycosyltransferase subfamily 4-like N-terminal" evidence="2">
    <location>
        <begin position="16"/>
        <end position="204"/>
    </location>
</feature>
<dbReference type="CDD" id="cd03794">
    <property type="entry name" value="GT4_WbuB-like"/>
    <property type="match status" value="1"/>
</dbReference>
<dbReference type="PANTHER" id="PTHR45947">
    <property type="entry name" value="SULFOQUINOVOSYL TRANSFERASE SQD2"/>
    <property type="match status" value="1"/>
</dbReference>
<name>A0ABS9L0F3_9BACT</name>
<evidence type="ECO:0000313" key="4">
    <source>
        <dbReference type="Proteomes" id="UP001165367"/>
    </source>
</evidence>
<dbReference type="RefSeq" id="WP_237877209.1">
    <property type="nucleotide sequence ID" value="NZ_JAKLTR010000032.1"/>
</dbReference>
<evidence type="ECO:0000259" key="1">
    <source>
        <dbReference type="Pfam" id="PF00534"/>
    </source>
</evidence>
<evidence type="ECO:0000313" key="3">
    <source>
        <dbReference type="EMBL" id="MCG2618085.1"/>
    </source>
</evidence>
<dbReference type="InterPro" id="IPR001296">
    <property type="entry name" value="Glyco_trans_1"/>
</dbReference>
<dbReference type="Pfam" id="PF00534">
    <property type="entry name" value="Glycos_transf_1"/>
    <property type="match status" value="1"/>
</dbReference>
<dbReference type="Proteomes" id="UP001165367">
    <property type="component" value="Unassembled WGS sequence"/>
</dbReference>
<reference evidence="3" key="1">
    <citation type="submission" date="2022-01" db="EMBL/GenBank/DDBJ databases">
        <authorList>
            <person name="Jo J.-H."/>
            <person name="Im W.-T."/>
        </authorList>
    </citation>
    <scope>NUCLEOTIDE SEQUENCE</scope>
    <source>
        <strain evidence="3">NA20</strain>
    </source>
</reference>
<dbReference type="InterPro" id="IPR028098">
    <property type="entry name" value="Glyco_trans_4-like_N"/>
</dbReference>
<dbReference type="Gene3D" id="3.40.50.2000">
    <property type="entry name" value="Glycogen Phosphorylase B"/>
    <property type="match status" value="2"/>
</dbReference>
<sequence length="407" mass="45886">MKNILLIAGNYHPELTGIGRYNGEMLEWLSNQGYDCTTIATYPYYPQWKIAPAYKKKHRWYSSEKNGNIRIYRCPHYIPARPGGIKRMILDFSFFVSGFFKTLQLVFGKKRDIIIVVSPPLVPTLLGLTYKFFRGGKMIFHVQDLQIEAARDLQMIKSRSLIRMLFGLERFIMKRASVQSSISTGMVNKVKAKSGRDVILFPNWSDTTRFFPLEKQGLKTDFGFAETDTVVLYSGAIGEKQGLEIILTAAGFFRENTSLKFIICGSGPYKEKLKQQALNAGITNVHFLDLQPAEQLNRFLNMADMHLVIQKADASDLVMPSKLTNILAVGGLAIVTANPGNSLYDEINDHQMGIIATAESAESLAEAIKIGMTDRISQYKANARRYAEDFLSIDKVMQRFVTSAIEK</sequence>
<dbReference type="SUPFAM" id="SSF53756">
    <property type="entry name" value="UDP-Glycosyltransferase/glycogen phosphorylase"/>
    <property type="match status" value="1"/>
</dbReference>
<accession>A0ABS9L0F3</accession>
<dbReference type="NCBIfam" id="NF007640">
    <property type="entry name" value="PRK10307.1"/>
    <property type="match status" value="1"/>
</dbReference>
<organism evidence="3 4">
    <name type="scientific">Terrimonas ginsenosidimutans</name>
    <dbReference type="NCBI Taxonomy" id="2908004"/>
    <lineage>
        <taxon>Bacteria</taxon>
        <taxon>Pseudomonadati</taxon>
        <taxon>Bacteroidota</taxon>
        <taxon>Chitinophagia</taxon>
        <taxon>Chitinophagales</taxon>
        <taxon>Chitinophagaceae</taxon>
        <taxon>Terrimonas</taxon>
    </lineage>
</organism>
<evidence type="ECO:0000259" key="2">
    <source>
        <dbReference type="Pfam" id="PF13579"/>
    </source>
</evidence>